<proteinExistence type="predicted"/>
<keyword evidence="4" id="KW-1185">Reference proteome</keyword>
<evidence type="ECO:0000256" key="2">
    <source>
        <dbReference type="SAM" id="Phobius"/>
    </source>
</evidence>
<feature type="transmembrane region" description="Helical" evidence="2">
    <location>
        <begin position="106"/>
        <end position="124"/>
    </location>
</feature>
<dbReference type="AlphaFoldDB" id="D3E167"/>
<accession>D3E167</accession>
<evidence type="ECO:0000313" key="3">
    <source>
        <dbReference type="EMBL" id="ADC46350.1"/>
    </source>
</evidence>
<keyword evidence="2" id="KW-1133">Transmembrane helix</keyword>
<dbReference type="HOGENOM" id="CLU_1987658_0_0_2"/>
<name>D3E167_METRM</name>
<feature type="compositionally biased region" description="Low complexity" evidence="1">
    <location>
        <begin position="30"/>
        <end position="41"/>
    </location>
</feature>
<protein>
    <submittedName>
        <fullName evidence="3">Uncharacterized protein</fullName>
    </submittedName>
</protein>
<feature type="transmembrane region" description="Helical" evidence="2">
    <location>
        <begin position="73"/>
        <end position="94"/>
    </location>
</feature>
<dbReference type="EMBL" id="CP001719">
    <property type="protein sequence ID" value="ADC46350.1"/>
    <property type="molecule type" value="Genomic_DNA"/>
</dbReference>
<sequence>MSFCPNCGVERKEGSHFCHHCGYDYREANSSGMGSSSSSDSQVNQNPSFNSQVNQSSTYNVPTKQNPHNFAKITGYILSFLIPVFAIVIGIYLILSKNEEVHKHGIIIIGISIVVQILSMIFMMG</sequence>
<dbReference type="KEGG" id="mru:mru_0499"/>
<keyword evidence="2" id="KW-0472">Membrane</keyword>
<organism evidence="3 4">
    <name type="scientific">Methanobrevibacter ruminantium (strain ATCC 35063 / DSM 1093 / JCM 13430 / OCM 146 / M1)</name>
    <name type="common">Methanobacterium ruminantium</name>
    <dbReference type="NCBI Taxonomy" id="634498"/>
    <lineage>
        <taxon>Archaea</taxon>
        <taxon>Methanobacteriati</taxon>
        <taxon>Methanobacteriota</taxon>
        <taxon>Methanomada group</taxon>
        <taxon>Methanobacteria</taxon>
        <taxon>Methanobacteriales</taxon>
        <taxon>Methanobacteriaceae</taxon>
        <taxon>Methanobrevibacter</taxon>
    </lineage>
</organism>
<dbReference type="RefSeq" id="WP_012955301.1">
    <property type="nucleotide sequence ID" value="NC_013790.1"/>
</dbReference>
<gene>
    <name evidence="3" type="ordered locus">mru_0499</name>
</gene>
<reference evidence="3 4" key="1">
    <citation type="journal article" date="2010" name="PLoS ONE">
        <title>The genome sequence of the rumen methanogen Methanobrevibacter ruminantium reveals new possibilities for controlling ruminant methane emissions.</title>
        <authorList>
            <person name="Leahy S.C."/>
            <person name="Kelly W.J."/>
            <person name="Altermann E."/>
            <person name="Ronimus R.S."/>
            <person name="Yeoman C.J."/>
            <person name="Pacheco D.M."/>
            <person name="Li D."/>
            <person name="Kong Z."/>
            <person name="McTavish S."/>
            <person name="Sang C."/>
            <person name="Lambie S.C."/>
            <person name="Janssen P.H."/>
            <person name="Dey D."/>
            <person name="Attwood G.T."/>
        </authorList>
    </citation>
    <scope>NUCLEOTIDE SEQUENCE [LARGE SCALE GENOMIC DNA]</scope>
    <source>
        <strain evidence="4">ATCC 35063 / DSM 1093 / JCM 13430 / OCM 146 / M1</strain>
    </source>
</reference>
<evidence type="ECO:0000313" key="4">
    <source>
        <dbReference type="Proteomes" id="UP000008680"/>
    </source>
</evidence>
<feature type="region of interest" description="Disordered" evidence="1">
    <location>
        <begin position="29"/>
        <end position="61"/>
    </location>
</feature>
<feature type="compositionally biased region" description="Polar residues" evidence="1">
    <location>
        <begin position="42"/>
        <end position="61"/>
    </location>
</feature>
<dbReference type="GeneID" id="25394027"/>
<keyword evidence="2" id="KW-0812">Transmembrane</keyword>
<evidence type="ECO:0000256" key="1">
    <source>
        <dbReference type="SAM" id="MobiDB-lite"/>
    </source>
</evidence>
<dbReference type="Proteomes" id="UP000008680">
    <property type="component" value="Chromosome"/>
</dbReference>
<dbReference type="eggNOG" id="arCOG07910">
    <property type="taxonomic scope" value="Archaea"/>
</dbReference>